<name>A4BW72_9FLAO</name>
<accession>A4BW72</accession>
<protein>
    <submittedName>
        <fullName evidence="1">Phosphoenolpyruvate carboxylase</fullName>
        <ecNumber evidence="1">4.1.1.31</ecNumber>
    </submittedName>
</protein>
<keyword evidence="1" id="KW-0670">Pyruvate</keyword>
<dbReference type="Proteomes" id="UP000003053">
    <property type="component" value="Unassembled WGS sequence"/>
</dbReference>
<dbReference type="AlphaFoldDB" id="A4BW72"/>
<comment type="caution">
    <text evidence="1">The sequence shown here is derived from an EMBL/GenBank/DDBJ whole genome shotgun (WGS) entry which is preliminary data.</text>
</comment>
<dbReference type="EC" id="4.1.1.31" evidence="1"/>
<proteinExistence type="predicted"/>
<reference evidence="1 2" key="1">
    <citation type="submission" date="2006-02" db="EMBL/GenBank/DDBJ databases">
        <authorList>
            <person name="Murray A."/>
            <person name="Staley J."/>
            <person name="Ferriera S."/>
            <person name="Johnson J."/>
            <person name="Kravitz S."/>
            <person name="Halpern A."/>
            <person name="Remington K."/>
            <person name="Beeson K."/>
            <person name="Tran B."/>
            <person name="Rogers Y.-H."/>
            <person name="Friedman R."/>
            <person name="Venter J.C."/>
        </authorList>
    </citation>
    <scope>NUCLEOTIDE SEQUENCE [LARGE SCALE GENOMIC DNA]</scope>
    <source>
        <strain evidence="1 2">23-P</strain>
    </source>
</reference>
<dbReference type="GO" id="GO:0008964">
    <property type="term" value="F:phosphoenolpyruvate carboxylase activity"/>
    <property type="evidence" value="ECO:0007669"/>
    <property type="project" value="UniProtKB-EC"/>
</dbReference>
<dbReference type="HOGENOM" id="CLU_3409898_0_0_10"/>
<organism evidence="1 2">
    <name type="scientific">Polaribacter irgensii 23-P</name>
    <dbReference type="NCBI Taxonomy" id="313594"/>
    <lineage>
        <taxon>Bacteria</taxon>
        <taxon>Pseudomonadati</taxon>
        <taxon>Bacteroidota</taxon>
        <taxon>Flavobacteriia</taxon>
        <taxon>Flavobacteriales</taxon>
        <taxon>Flavobacteriaceae</taxon>
    </lineage>
</organism>
<dbReference type="EMBL" id="AAOG01000001">
    <property type="protein sequence ID" value="EAR13213.1"/>
    <property type="molecule type" value="Genomic_DNA"/>
</dbReference>
<evidence type="ECO:0000313" key="1">
    <source>
        <dbReference type="EMBL" id="EAR13213.1"/>
    </source>
</evidence>
<keyword evidence="1" id="KW-0456">Lyase</keyword>
<sequence>MLAAVFLRLNSDGYPTANSAKELSFPHLN</sequence>
<gene>
    <name evidence="1" type="ORF">PI23P_01927</name>
</gene>
<evidence type="ECO:0000313" key="2">
    <source>
        <dbReference type="Proteomes" id="UP000003053"/>
    </source>
</evidence>
<keyword evidence="2" id="KW-1185">Reference proteome</keyword>